<dbReference type="Proteomes" id="UP000322294">
    <property type="component" value="Unassembled WGS sequence"/>
</dbReference>
<gene>
    <name evidence="1" type="ORF">LZ11_00442</name>
</gene>
<keyword evidence="2" id="KW-1185">Reference proteome</keyword>
<proteinExistence type="predicted"/>
<name>A0A5S5AWP7_9FIRM</name>
<reference evidence="1 2" key="1">
    <citation type="submission" date="2019-07" db="EMBL/GenBank/DDBJ databases">
        <title>Genomic Encyclopedia of Type Strains, Phase I: the one thousand microbial genomes (KMG-I) project.</title>
        <authorList>
            <person name="Kyrpides N."/>
        </authorList>
    </citation>
    <scope>NUCLEOTIDE SEQUENCE [LARGE SCALE GENOMIC DNA]</scope>
    <source>
        <strain evidence="1 2">DSM 16647</strain>
    </source>
</reference>
<sequence length="292" mass="32244">MFKLLINQAKSITMEMPEKYAKIALKDKPQRNKAAEVTPLPREKVLRTLIWREFSVNNVQISNNTKIKDNTLYLDAALAQQSININPLVKKVTIDVIRPGAQDVFTNTIMDIMPIAAKVEGKIGEGVTHCLRGVVVFLTGIDEAGRQIAEFGSSNGIFKDKVAFGMPGTPGSDEIVIRIDVVIEKGTGMERRGPLAAHQVCDWILDHVRWELKKIPPQEAVFTQEFKDIRRKGRPKVLIVKELGGQGAMHEKIIMPSEPGGVRGGKSIIDLGNVPIILSPNEVRDGGIHSMT</sequence>
<dbReference type="InterPro" id="IPR015417">
    <property type="entry name" value="Gly_reductase_pB_sua/b"/>
</dbReference>
<organism evidence="1 2">
    <name type="scientific">Thermosediminibacter litoriperuensis</name>
    <dbReference type="NCBI Taxonomy" id="291989"/>
    <lineage>
        <taxon>Bacteria</taxon>
        <taxon>Bacillati</taxon>
        <taxon>Bacillota</taxon>
        <taxon>Clostridia</taxon>
        <taxon>Thermosediminibacterales</taxon>
        <taxon>Thermosediminibacteraceae</taxon>
        <taxon>Thermosediminibacter</taxon>
    </lineage>
</organism>
<protein>
    <submittedName>
        <fullName evidence="1">D-proline reductase (Dithiol) PrdA</fullName>
    </submittedName>
</protein>
<dbReference type="AlphaFoldDB" id="A0A5S5AWP7"/>
<accession>A0A5S5AWP7</accession>
<dbReference type="RefSeq" id="WP_148866226.1">
    <property type="nucleotide sequence ID" value="NZ_VNHO01000004.1"/>
</dbReference>
<dbReference type="GO" id="GO:0050485">
    <property type="term" value="F:oxidoreductase activity, acting on X-H and Y-H to form an X-Y bond, with a disulfide as acceptor"/>
    <property type="evidence" value="ECO:0007669"/>
    <property type="project" value="InterPro"/>
</dbReference>
<dbReference type="OrthoDB" id="3651437at2"/>
<evidence type="ECO:0000313" key="2">
    <source>
        <dbReference type="Proteomes" id="UP000322294"/>
    </source>
</evidence>
<dbReference type="EMBL" id="VNHO01000004">
    <property type="protein sequence ID" value="TYP57785.1"/>
    <property type="molecule type" value="Genomic_DNA"/>
</dbReference>
<comment type="caution">
    <text evidence="1">The sequence shown here is derived from an EMBL/GenBank/DDBJ whole genome shotgun (WGS) entry which is preliminary data.</text>
</comment>
<dbReference type="Pfam" id="PF09338">
    <property type="entry name" value="Gly_reductase"/>
    <property type="match status" value="1"/>
</dbReference>
<evidence type="ECO:0000313" key="1">
    <source>
        <dbReference type="EMBL" id="TYP57785.1"/>
    </source>
</evidence>